<dbReference type="AlphaFoldDB" id="A0AAW6LS80"/>
<evidence type="ECO:0000313" key="3">
    <source>
        <dbReference type="Proteomes" id="UP001217325"/>
    </source>
</evidence>
<feature type="compositionally biased region" description="Acidic residues" evidence="1">
    <location>
        <begin position="104"/>
        <end position="113"/>
    </location>
</feature>
<evidence type="ECO:0000313" key="2">
    <source>
        <dbReference type="EMBL" id="MDE8648111.1"/>
    </source>
</evidence>
<dbReference type="EMBL" id="JARDXE010000017">
    <property type="protein sequence ID" value="MDE8648111.1"/>
    <property type="molecule type" value="Genomic_DNA"/>
</dbReference>
<dbReference type="Proteomes" id="UP001217325">
    <property type="component" value="Unassembled WGS sequence"/>
</dbReference>
<sequence length="113" mass="12682">MATNPQPQTHNFASGAIGFVSRVNSGVFPIIRVKVRKSDPEVTRPMLTKAAEKMLSGAERVVPMYDREEDGFLVYYYTASEVPRDARQASRMAKRTTRKKQAEVEESELVSTS</sequence>
<protein>
    <submittedName>
        <fullName evidence="2">Uncharacterized protein</fullName>
    </submittedName>
</protein>
<name>A0AAW6LS80_RHOSG</name>
<proteinExistence type="predicted"/>
<evidence type="ECO:0000256" key="1">
    <source>
        <dbReference type="SAM" id="MobiDB-lite"/>
    </source>
</evidence>
<comment type="caution">
    <text evidence="2">The sequence shown here is derived from an EMBL/GenBank/DDBJ whole genome shotgun (WGS) entry which is preliminary data.</text>
</comment>
<organism evidence="2 3">
    <name type="scientific">Rhodococcus qingshengii</name>
    <dbReference type="NCBI Taxonomy" id="334542"/>
    <lineage>
        <taxon>Bacteria</taxon>
        <taxon>Bacillati</taxon>
        <taxon>Actinomycetota</taxon>
        <taxon>Actinomycetes</taxon>
        <taxon>Mycobacteriales</taxon>
        <taxon>Nocardiaceae</taxon>
        <taxon>Rhodococcus</taxon>
        <taxon>Rhodococcus erythropolis group</taxon>
    </lineage>
</organism>
<dbReference type="RefSeq" id="WP_275232348.1">
    <property type="nucleotide sequence ID" value="NZ_JARDXE010000017.1"/>
</dbReference>
<gene>
    <name evidence="2" type="ORF">PXH69_24395</name>
</gene>
<feature type="region of interest" description="Disordered" evidence="1">
    <location>
        <begin position="86"/>
        <end position="113"/>
    </location>
</feature>
<reference evidence="2" key="1">
    <citation type="submission" date="2023-02" db="EMBL/GenBank/DDBJ databases">
        <title>A novel hydrolase synthesized by Rhodococcus erythropolis HQ is responsible for the detoxification of Zearalenone.</title>
        <authorList>
            <person name="Hu J."/>
            <person name="Xu J."/>
        </authorList>
    </citation>
    <scope>NUCLEOTIDE SEQUENCE</scope>
    <source>
        <strain evidence="2">HQ</strain>
    </source>
</reference>
<accession>A0AAW6LS80</accession>